<evidence type="ECO:0000313" key="4">
    <source>
        <dbReference type="Proteomes" id="UP001153642"/>
    </source>
</evidence>
<dbReference type="InterPro" id="IPR036822">
    <property type="entry name" value="CutC-like_dom_sf"/>
</dbReference>
<evidence type="ECO:0000256" key="1">
    <source>
        <dbReference type="ARBA" id="ARBA00007768"/>
    </source>
</evidence>
<gene>
    <name evidence="2" type="primary">cutC</name>
    <name evidence="3" type="ORF">OSR52_11880</name>
</gene>
<accession>A0ABT6FTZ5</accession>
<sequence length="240" mass="26711">MIVEICSNSVESACSAQKGGADRIELCAELEVGGITPSYGVIKRVVEKLSIPVFVLIRPRSGNFTYTHAEFETMKEDIKFCREIGCKGIVSGVLNQDNTLDAERTKELIELARPLSFTFHRAFDWVPNPDETMKNLIGLGCDRVLTSGQQSKALDGLPLLTVLQYKYGKNIKIMPGSGIDEQNVLNFKENGFIEIHFSASVPVKVLKVPPPISFNNNAFDESFVKKSDQNKIWQIVNKVK</sequence>
<evidence type="ECO:0000313" key="3">
    <source>
        <dbReference type="EMBL" id="MDG3586566.1"/>
    </source>
</evidence>
<keyword evidence="4" id="KW-1185">Reference proteome</keyword>
<name>A0ABT6FTZ5_9FLAO</name>
<reference evidence="3" key="1">
    <citation type="submission" date="2022-11" db="EMBL/GenBank/DDBJ databases">
        <title>High-quality draft genome sequence of Galbibacter sp. strain CMA-7.</title>
        <authorList>
            <person name="Wei L."/>
            <person name="Dong C."/>
            <person name="Shao Z."/>
        </authorList>
    </citation>
    <scope>NUCLEOTIDE SEQUENCE</scope>
    <source>
        <strain evidence="3">CMA-7</strain>
    </source>
</reference>
<dbReference type="PANTHER" id="PTHR12598:SF0">
    <property type="entry name" value="COPPER HOMEOSTASIS PROTEIN CUTC HOMOLOG"/>
    <property type="match status" value="1"/>
</dbReference>
<dbReference type="Proteomes" id="UP001153642">
    <property type="component" value="Unassembled WGS sequence"/>
</dbReference>
<dbReference type="Pfam" id="PF03932">
    <property type="entry name" value="CutC"/>
    <property type="match status" value="1"/>
</dbReference>
<comment type="caution">
    <text evidence="2">Once thought to be involved in copper homeostasis, experiments in E.coli have shown this is not the case.</text>
</comment>
<dbReference type="SUPFAM" id="SSF110395">
    <property type="entry name" value="CutC-like"/>
    <property type="match status" value="1"/>
</dbReference>
<comment type="subcellular location">
    <subcellularLocation>
        <location evidence="2">Cytoplasm</location>
    </subcellularLocation>
</comment>
<dbReference type="EMBL" id="JAPMUA010000004">
    <property type="protein sequence ID" value="MDG3586566.1"/>
    <property type="molecule type" value="Genomic_DNA"/>
</dbReference>
<dbReference type="PANTHER" id="PTHR12598">
    <property type="entry name" value="COPPER HOMEOSTASIS PROTEIN CUTC"/>
    <property type="match status" value="1"/>
</dbReference>
<comment type="similarity">
    <text evidence="1 2">Belongs to the CutC family.</text>
</comment>
<evidence type="ECO:0000256" key="2">
    <source>
        <dbReference type="HAMAP-Rule" id="MF_00795"/>
    </source>
</evidence>
<keyword evidence="2" id="KW-0963">Cytoplasm</keyword>
<proteinExistence type="inferred from homology"/>
<dbReference type="InterPro" id="IPR005627">
    <property type="entry name" value="CutC-like"/>
</dbReference>
<organism evidence="3 4">
    <name type="scientific">Galbibacter pacificus</name>
    <dbReference type="NCBI Taxonomy" id="2996052"/>
    <lineage>
        <taxon>Bacteria</taxon>
        <taxon>Pseudomonadati</taxon>
        <taxon>Bacteroidota</taxon>
        <taxon>Flavobacteriia</taxon>
        <taxon>Flavobacteriales</taxon>
        <taxon>Flavobacteriaceae</taxon>
        <taxon>Galbibacter</taxon>
    </lineage>
</organism>
<dbReference type="RefSeq" id="WP_277900298.1">
    <property type="nucleotide sequence ID" value="NZ_JAPMUA010000004.1"/>
</dbReference>
<dbReference type="Gene3D" id="3.20.20.380">
    <property type="entry name" value="Copper homeostasis (CutC) domain"/>
    <property type="match status" value="1"/>
</dbReference>
<dbReference type="HAMAP" id="MF_00795">
    <property type="entry name" value="CutC"/>
    <property type="match status" value="1"/>
</dbReference>
<comment type="caution">
    <text evidence="3">The sequence shown here is derived from an EMBL/GenBank/DDBJ whole genome shotgun (WGS) entry which is preliminary data.</text>
</comment>
<protein>
    <recommendedName>
        <fullName evidence="2">PF03932 family protein CutC</fullName>
    </recommendedName>
</protein>